<name>A0A382DRE1_9ZZZZ</name>
<sequence>MDFPIDISNYVNLKLNGKEKLSETELEVLSKNIDLVRDAIIATTAFARAKGLGGHTGGPY</sequence>
<accession>A0A382DRE1</accession>
<organism evidence="1">
    <name type="scientific">marine metagenome</name>
    <dbReference type="NCBI Taxonomy" id="408172"/>
    <lineage>
        <taxon>unclassified sequences</taxon>
        <taxon>metagenomes</taxon>
        <taxon>ecological metagenomes</taxon>
    </lineage>
</organism>
<gene>
    <name evidence="1" type="ORF">METZ01_LOCUS193920</name>
</gene>
<protein>
    <recommendedName>
        <fullName evidence="2">Transketolase signature 1 domain-containing protein</fullName>
    </recommendedName>
</protein>
<dbReference type="AlphaFoldDB" id="A0A382DRE1"/>
<dbReference type="EMBL" id="UINC01040753">
    <property type="protein sequence ID" value="SVB41066.1"/>
    <property type="molecule type" value="Genomic_DNA"/>
</dbReference>
<evidence type="ECO:0000313" key="1">
    <source>
        <dbReference type="EMBL" id="SVB41066.1"/>
    </source>
</evidence>
<evidence type="ECO:0008006" key="2">
    <source>
        <dbReference type="Google" id="ProtNLM"/>
    </source>
</evidence>
<feature type="non-terminal residue" evidence="1">
    <location>
        <position position="60"/>
    </location>
</feature>
<proteinExistence type="predicted"/>
<reference evidence="1" key="1">
    <citation type="submission" date="2018-05" db="EMBL/GenBank/DDBJ databases">
        <authorList>
            <person name="Lanie J.A."/>
            <person name="Ng W.-L."/>
            <person name="Kazmierczak K.M."/>
            <person name="Andrzejewski T.M."/>
            <person name="Davidsen T.M."/>
            <person name="Wayne K.J."/>
            <person name="Tettelin H."/>
            <person name="Glass J.I."/>
            <person name="Rusch D."/>
            <person name="Podicherti R."/>
            <person name="Tsui H.-C.T."/>
            <person name="Winkler M.E."/>
        </authorList>
    </citation>
    <scope>NUCLEOTIDE SEQUENCE</scope>
</reference>